<dbReference type="Proteomes" id="UP000709437">
    <property type="component" value="Unassembled WGS sequence"/>
</dbReference>
<dbReference type="InterPro" id="IPR001227">
    <property type="entry name" value="Ac_transferase_dom_sf"/>
</dbReference>
<dbReference type="Gene3D" id="3.40.366.10">
    <property type="entry name" value="Malonyl-Coenzyme A Acyl Carrier Protein, domain 2"/>
    <property type="match status" value="1"/>
</dbReference>
<organism evidence="1 2">
    <name type="scientific">Curtobacterium flaccumfaciens pv. flaccumfaciens</name>
    <dbReference type="NCBI Taxonomy" id="138532"/>
    <lineage>
        <taxon>Bacteria</taxon>
        <taxon>Bacillati</taxon>
        <taxon>Actinomycetota</taxon>
        <taxon>Actinomycetes</taxon>
        <taxon>Micrococcales</taxon>
        <taxon>Microbacteriaceae</taxon>
        <taxon>Curtobacterium</taxon>
    </lineage>
</organism>
<gene>
    <name evidence="1" type="ORF">KK103_07225</name>
</gene>
<proteinExistence type="predicted"/>
<dbReference type="InterPro" id="IPR016035">
    <property type="entry name" value="Acyl_Trfase/lysoPLipase"/>
</dbReference>
<dbReference type="SUPFAM" id="SSF52151">
    <property type="entry name" value="FabD/lysophospholipase-like"/>
    <property type="match status" value="1"/>
</dbReference>
<accession>A0A9Q2W587</accession>
<dbReference type="EMBL" id="JAHEWX010000006">
    <property type="protein sequence ID" value="MBT1541544.1"/>
    <property type="molecule type" value="Genomic_DNA"/>
</dbReference>
<sequence>MPVTDVEIHKRYSWRQMNAYVRTGYMERFRQMFERFPFIETVELKEPTTFLAHASRMHVVRDALASWMTQQGIVFTDPQVPLVANHRDALLQTAAEVRDAVLAMTDRPMNSEATVARIRAIDADMVLELGPGGKSLELLVANGAETPSAPWTGTADDAGLFDAIDLSGRLRATLRDLLTTGATPGPVEFDLLRTAFRTAAGSRLHERWIRRVIGTAMDSLADRPQRDDLIGIRRFLEVFGTTHAHREHVDVAAGEIVIRARVKKYLTGSPEQLGHARTELEVLDADGNVSVRDLAAPSHVESTVFHFEHQVDTGPEDLSRTVRRLVRAHPLAEQIHARLVGAVARPKVLGDGSGPEPEPIGAVWRNAATALVAHRSSLFELVRTYRPALLAQTDHHLAGSDRCGWLVALAVSGAVDPEDVVPLVARSLRGARNPDREDVRHDLAELADKIGDASISVLSPEGVPLTTRRELIDATRAVLVEGALDVPERRIQLNGVCLVVSLGSTLPNHRVRSVPHRADVITVRSPGEIWHRGVNIDLDEAEERSALTRSLEHEHVLRYAQHRKILSSTVNAYLEPGETVVGFGAGGSESMTVFVERDGAPGRRVRKVLSDALSTVSWDPSGTGVMLPPFAKARKQAEYLQALPLELRRVFPTVGNITSRELPVPAHVVADTDAFREVIYEMTYVPGEEVSRWVERTKPPVEVVSRVYEAVIGVLHRDVHSVHRAPAPGGTLEEQYFRKIEERLALCRRTAPHTFGAALLDTEHVIVDGQRLRNIGPLLNALRSDPEYLDVLEPRVHALVMGDTNTENVKLADTTPLRRAQELIERGAPQPEVDAALAAITADSIGVMFLDPRAIGFRSDGGETRDDPMYDNKPWHNSIGHYDEMHYEQFDLAVDVADDGSPVVDVRFHDGNPYQVAYAGMAKRFAPVMAAVYGADAHGMPVVPDDPYWLVRFVFTMGTHFTAMPPFHFLSEVDGTLVDSPLSQRRPIAIYVEGLKWLNWAVEMLEGSRTEFLGIPMPALPYSTPNGDNR</sequence>
<reference evidence="1" key="1">
    <citation type="submission" date="2021-05" db="EMBL/GenBank/DDBJ databases">
        <title>Whole genome sequence of Curtobacterium flaccumfaciens pv. flaccumfaciens strain CFBP 3417.</title>
        <authorList>
            <person name="Osdaghi E."/>
            <person name="Taghouti G."/>
            <person name="Portier P."/>
            <person name="Fazliarab A."/>
            <person name="Taghavi S.M."/>
            <person name="Briand M."/>
            <person name="Le-Saux M."/>
            <person name="Jacques M.-A."/>
        </authorList>
    </citation>
    <scope>NUCLEOTIDE SEQUENCE</scope>
    <source>
        <strain evidence="1">CFBP 3417</strain>
    </source>
</reference>
<comment type="caution">
    <text evidence="1">The sequence shown here is derived from an EMBL/GenBank/DDBJ whole genome shotgun (WGS) entry which is preliminary data.</text>
</comment>
<dbReference type="GO" id="GO:0016740">
    <property type="term" value="F:transferase activity"/>
    <property type="evidence" value="ECO:0007669"/>
    <property type="project" value="InterPro"/>
</dbReference>
<dbReference type="AlphaFoldDB" id="A0A9Q2W587"/>
<evidence type="ECO:0000313" key="2">
    <source>
        <dbReference type="Proteomes" id="UP000709437"/>
    </source>
</evidence>
<protein>
    <submittedName>
        <fullName evidence="1">Uncharacterized protein</fullName>
    </submittedName>
</protein>
<name>A0A9Q2W587_9MICO</name>
<evidence type="ECO:0000313" key="1">
    <source>
        <dbReference type="EMBL" id="MBT1541544.1"/>
    </source>
</evidence>